<protein>
    <recommendedName>
        <fullName evidence="2">DUF551 domain-containing protein</fullName>
    </recommendedName>
</protein>
<evidence type="ECO:0000313" key="1">
    <source>
        <dbReference type="EMBL" id="QHU24495.1"/>
    </source>
</evidence>
<reference evidence="1" key="1">
    <citation type="submission" date="2019-10" db="EMBL/GenBank/DDBJ databases">
        <title>Extensively Drug-Resistant Pseudomonas aeruginosa ST664 clone carrying KPC-2-encoding megaplasmid in a burn clinic.</title>
        <authorList>
            <person name="Li Z."/>
            <person name="Cai Z."/>
            <person name="Cai Z."/>
            <person name="Zhang Y."/>
            <person name="Fu T."/>
            <person name="Jin Y."/>
            <person name="Cheng Z."/>
            <person name="Jin S."/>
            <person name="Wu W."/>
            <person name="Yang L."/>
            <person name="Bai F."/>
        </authorList>
    </citation>
    <scope>NUCLEOTIDE SEQUENCE</scope>
    <source>
        <strain evidence="1">NK546</strain>
        <plasmid evidence="1">pNK546b</plasmid>
    </source>
</reference>
<keyword evidence="1" id="KW-0614">Plasmid</keyword>
<evidence type="ECO:0008006" key="2">
    <source>
        <dbReference type="Google" id="ProtNLM"/>
    </source>
</evidence>
<dbReference type="EMBL" id="MN583270">
    <property type="protein sequence ID" value="QHU24495.1"/>
    <property type="molecule type" value="Genomic_DNA"/>
</dbReference>
<sequence length="73" mass="8636">MGWIKTSDRLPRAGAEVQCRLKHFNTKGVLEHRLVKVEEDDCSWRTADDHSEISYDWDVVEWYEETDQDAPNQ</sequence>
<proteinExistence type="predicted"/>
<dbReference type="AlphaFoldDB" id="A0A6C0L2L7"/>
<accession>A0A6C0L2L7</accession>
<dbReference type="RefSeq" id="WP_071560028.1">
    <property type="nucleotide sequence ID" value="NZ_OL468818.1"/>
</dbReference>
<organism evidence="1">
    <name type="scientific">Pseudomonas aeruginosa</name>
    <dbReference type="NCBI Taxonomy" id="287"/>
    <lineage>
        <taxon>Bacteria</taxon>
        <taxon>Pseudomonadati</taxon>
        <taxon>Pseudomonadota</taxon>
        <taxon>Gammaproteobacteria</taxon>
        <taxon>Pseudomonadales</taxon>
        <taxon>Pseudomonadaceae</taxon>
        <taxon>Pseudomonas</taxon>
    </lineage>
</organism>
<geneLocation type="plasmid" evidence="1">
    <name>pNK546b</name>
</geneLocation>
<name>A0A6C0L2L7_PSEAI</name>